<dbReference type="PANTHER" id="PTHR30337">
    <property type="entry name" value="COMPONENT OF ATP-DEPENDENT DSDNA EXONUCLEASE"/>
    <property type="match status" value="1"/>
</dbReference>
<dbReference type="Pfam" id="PF00149">
    <property type="entry name" value="Metallophos"/>
    <property type="match status" value="1"/>
</dbReference>
<dbReference type="RefSeq" id="WP_068164400.1">
    <property type="nucleotide sequence ID" value="NZ_JXJX01000002.1"/>
</dbReference>
<evidence type="ECO:0000256" key="1">
    <source>
        <dbReference type="ARBA" id="ARBA00022801"/>
    </source>
</evidence>
<accession>A0A2A5S376</accession>
<comment type="caution">
    <text evidence="3">The sequence shown here is derived from an EMBL/GenBank/DDBJ whole genome shotgun (WGS) entry which is preliminary data.</text>
</comment>
<organism evidence="3 4">
    <name type="scientific">Pseudolactococcus plantarum</name>
    <dbReference type="NCBI Taxonomy" id="1365"/>
    <lineage>
        <taxon>Bacteria</taxon>
        <taxon>Bacillati</taxon>
        <taxon>Bacillota</taxon>
        <taxon>Bacilli</taxon>
        <taxon>Lactobacillales</taxon>
        <taxon>Streptococcaceae</taxon>
        <taxon>Pseudolactococcus</taxon>
    </lineage>
</organism>
<dbReference type="GO" id="GO:0016787">
    <property type="term" value="F:hydrolase activity"/>
    <property type="evidence" value="ECO:0007669"/>
    <property type="project" value="UniProtKB-KW"/>
</dbReference>
<keyword evidence="1" id="KW-0378">Hydrolase</keyword>
<dbReference type="InterPro" id="IPR004843">
    <property type="entry name" value="Calcineurin-like_PHP"/>
</dbReference>
<dbReference type="CDD" id="cd00840">
    <property type="entry name" value="MPP_Mre11_N"/>
    <property type="match status" value="1"/>
</dbReference>
<proteinExistence type="predicted"/>
<protein>
    <submittedName>
        <fullName evidence="3">DNA double-strand break repair protein Mre11</fullName>
    </submittedName>
</protein>
<keyword evidence="4" id="KW-1185">Reference proteome</keyword>
<dbReference type="InterPro" id="IPR029052">
    <property type="entry name" value="Metallo-depent_PP-like"/>
</dbReference>
<feature type="domain" description="Calcineurin-like phosphoesterase" evidence="2">
    <location>
        <begin position="1"/>
        <end position="188"/>
    </location>
</feature>
<dbReference type="Gene3D" id="3.60.21.10">
    <property type="match status" value="1"/>
</dbReference>
<dbReference type="OrthoDB" id="9773856at2"/>
<name>A0A2A5S376_9LACT</name>
<evidence type="ECO:0000259" key="2">
    <source>
        <dbReference type="Pfam" id="PF00149"/>
    </source>
</evidence>
<gene>
    <name evidence="3" type="ORF">RU87_GL000634</name>
</gene>
<dbReference type="SUPFAM" id="SSF56300">
    <property type="entry name" value="Metallo-dependent phosphatases"/>
    <property type="match status" value="1"/>
</dbReference>
<sequence length="378" mass="43447">MKFLHTADLHLDREFEGVVQDVPFHPYKILEKIIDFAIAEAVDVVFFAGDNFHQSQPSIKIQNYFVQELARLAPHGIQAVVIFGNHDYYRESVYWVSFPENVTVFYSETVTTEKLTLRSGETLAVSGFSYQHPHISQNKIGDYPLSDYTCDYHVGLFHGEFSGDSFAPANLTDMLAKGYNYWALGHIHLANQVADNIIYPGTPQGRNKKENTNFVVYGEIVKSGNLIYFQDLADVHFKTIVLDLSDCQNLAQALHYIESQLSDDHIFYSIMLENYEMIADNLQEAYENEELLEALRQNHIIVKLSLRPLTKTNQTITQIALPEFSLPDIDMKQIYRLLPHKKEIKALFDDPNLNQEVQDNVRLFASQYFDFGGDRDEN</sequence>
<dbReference type="InterPro" id="IPR041796">
    <property type="entry name" value="Mre11_N"/>
</dbReference>
<dbReference type="PANTHER" id="PTHR30337:SF7">
    <property type="entry name" value="PHOSPHOESTERASE"/>
    <property type="match status" value="1"/>
</dbReference>
<dbReference type="AlphaFoldDB" id="A0A2A5S376"/>
<reference evidence="3 4" key="1">
    <citation type="submission" date="2014-12" db="EMBL/GenBank/DDBJ databases">
        <title>Draft genome sequences of 10 type strains of Lactococcus.</title>
        <authorList>
            <person name="Sun Z."/>
            <person name="Zhong Z."/>
            <person name="Liu W."/>
            <person name="Zhang W."/>
            <person name="Zhang H."/>
        </authorList>
    </citation>
    <scope>NUCLEOTIDE SEQUENCE [LARGE SCALE GENOMIC DNA]</scope>
    <source>
        <strain evidence="3 4">DSM 20686</strain>
    </source>
</reference>
<dbReference type="Proteomes" id="UP000242246">
    <property type="component" value="Unassembled WGS sequence"/>
</dbReference>
<evidence type="ECO:0000313" key="4">
    <source>
        <dbReference type="Proteomes" id="UP000242246"/>
    </source>
</evidence>
<dbReference type="STRING" id="1348632.GCA_001591745_01644"/>
<dbReference type="InterPro" id="IPR050535">
    <property type="entry name" value="DNA_Repair-Maintenance_Comp"/>
</dbReference>
<evidence type="ECO:0000313" key="3">
    <source>
        <dbReference type="EMBL" id="PCS07898.1"/>
    </source>
</evidence>
<dbReference type="EMBL" id="JXJX01000002">
    <property type="protein sequence ID" value="PCS07898.1"/>
    <property type="molecule type" value="Genomic_DNA"/>
</dbReference>